<feature type="non-terminal residue" evidence="2">
    <location>
        <position position="1"/>
    </location>
</feature>
<name>A0AAD3HP49_9CHLO</name>
<dbReference type="EMBL" id="BMAR01000020">
    <property type="protein sequence ID" value="GFR47853.1"/>
    <property type="molecule type" value="Genomic_DNA"/>
</dbReference>
<keyword evidence="3" id="KW-1185">Reference proteome</keyword>
<accession>A0AAD3HP49</accession>
<reference evidence="2 3" key="1">
    <citation type="journal article" date="2021" name="Sci. Rep.">
        <title>Genome sequencing of the multicellular alga Astrephomene provides insights into convergent evolution of germ-soma differentiation.</title>
        <authorList>
            <person name="Yamashita S."/>
            <person name="Yamamoto K."/>
            <person name="Matsuzaki R."/>
            <person name="Suzuki S."/>
            <person name="Yamaguchi H."/>
            <person name="Hirooka S."/>
            <person name="Minakuchi Y."/>
            <person name="Miyagishima S."/>
            <person name="Kawachi M."/>
            <person name="Toyoda A."/>
            <person name="Nozaki H."/>
        </authorList>
    </citation>
    <scope>NUCLEOTIDE SEQUENCE [LARGE SCALE GENOMIC DNA]</scope>
    <source>
        <strain evidence="2 3">NIES-4017</strain>
    </source>
</reference>
<organism evidence="2 3">
    <name type="scientific">Astrephomene gubernaculifera</name>
    <dbReference type="NCBI Taxonomy" id="47775"/>
    <lineage>
        <taxon>Eukaryota</taxon>
        <taxon>Viridiplantae</taxon>
        <taxon>Chlorophyta</taxon>
        <taxon>core chlorophytes</taxon>
        <taxon>Chlorophyceae</taxon>
        <taxon>CS clade</taxon>
        <taxon>Chlamydomonadales</taxon>
        <taxon>Astrephomenaceae</taxon>
        <taxon>Astrephomene</taxon>
    </lineage>
</organism>
<sequence length="513" mass="54009">MSAGAGAGATTTTGSSSSGSSGSEVPASPLITTSSIQLYPFTDRGAAAMFAASTNTALDSSAFLGTLPGGLPAAPAGSYRAACHVGSGAGPGAQHAGVEGVRRWVGSALKTDAYASITAACALPGTTAVNSSSKTSRAAPASHTGGSSSSSSRGPPPVLHPVLLLTRWDPTNALHSLEEAVTAFVTLAVLDDPDLRTQGLQVVVADGKPDGFFLDVWAALSRPYPLRLLARQPWPADTCLTRSLHSASGGPSILTSMGVVQRTNCRSPVAVGAALWLRYMLAPALQPLLHSPFKANLQTPGVTHKTVVWISRRNFEAASRDSLSPWQEQRRFSNEGEVVLELQREVWRWNDEACLRSGMPKSFGDSGRQRRRQLRSALLRGVDSGEGKQLGVVLGAAEQQQQQLQQQRGRRLQGGSSSPRCRPANVFFELRVVDLSSLPLYPDQLQVLGTASILAGAHGAGLANIMWLPPGRGGVLELQHNSAGNQHYHNMAALLGHQYVAVESDGDRVELAE</sequence>
<dbReference type="Proteomes" id="UP001054857">
    <property type="component" value="Unassembled WGS sequence"/>
</dbReference>
<evidence type="ECO:0000313" key="3">
    <source>
        <dbReference type="Proteomes" id="UP001054857"/>
    </source>
</evidence>
<gene>
    <name evidence="2" type="ORF">Agub_g9636</name>
</gene>
<dbReference type="GO" id="GO:0016757">
    <property type="term" value="F:glycosyltransferase activity"/>
    <property type="evidence" value="ECO:0007669"/>
    <property type="project" value="InterPro"/>
</dbReference>
<feature type="compositionally biased region" description="Polar residues" evidence="1">
    <location>
        <begin position="127"/>
        <end position="136"/>
    </location>
</feature>
<dbReference type="PANTHER" id="PTHR20961:SF38">
    <property type="entry name" value="PROTEIN O-LINKED-MANNOSE BETA-1,4-N-ACETYLGLUCOSAMINYLTRANSFERASE 2"/>
    <property type="match status" value="1"/>
</dbReference>
<feature type="region of interest" description="Disordered" evidence="1">
    <location>
        <begin position="127"/>
        <end position="155"/>
    </location>
</feature>
<protein>
    <submittedName>
        <fullName evidence="2">Uncharacterized protein</fullName>
    </submittedName>
</protein>
<dbReference type="InterPro" id="IPR007657">
    <property type="entry name" value="Glycosyltransferase_61"/>
</dbReference>
<evidence type="ECO:0000313" key="2">
    <source>
        <dbReference type="EMBL" id="GFR47853.1"/>
    </source>
</evidence>
<evidence type="ECO:0000256" key="1">
    <source>
        <dbReference type="SAM" id="MobiDB-lite"/>
    </source>
</evidence>
<feature type="region of interest" description="Disordered" evidence="1">
    <location>
        <begin position="1"/>
        <end position="26"/>
    </location>
</feature>
<feature type="compositionally biased region" description="Low complexity" evidence="1">
    <location>
        <begin position="1"/>
        <end position="23"/>
    </location>
</feature>
<dbReference type="AlphaFoldDB" id="A0AAD3HP49"/>
<proteinExistence type="predicted"/>
<dbReference type="PANTHER" id="PTHR20961">
    <property type="entry name" value="GLYCOSYLTRANSFERASE"/>
    <property type="match status" value="1"/>
</dbReference>
<comment type="caution">
    <text evidence="2">The sequence shown here is derived from an EMBL/GenBank/DDBJ whole genome shotgun (WGS) entry which is preliminary data.</text>
</comment>